<dbReference type="OrthoDB" id="6344460at2759"/>
<dbReference type="GO" id="GO:0005634">
    <property type="term" value="C:nucleus"/>
    <property type="evidence" value="ECO:0007669"/>
    <property type="project" value="UniProtKB-SubCell"/>
</dbReference>
<feature type="region of interest" description="Disordered" evidence="18">
    <location>
        <begin position="817"/>
        <end position="964"/>
    </location>
</feature>
<evidence type="ECO:0000313" key="20">
    <source>
        <dbReference type="EnsemblMetazoa" id="XP_030833523"/>
    </source>
</evidence>
<keyword evidence="8" id="KW-0970">Cilium biogenesis/degradation</keyword>
<dbReference type="Proteomes" id="UP000007110">
    <property type="component" value="Unassembled WGS sequence"/>
</dbReference>
<feature type="compositionally biased region" description="Gly residues" evidence="18">
    <location>
        <begin position="1278"/>
        <end position="1295"/>
    </location>
</feature>
<comment type="subunit">
    <text evidence="15">Interacts (via N-terminus) with ATRIP. Interacts with ATM, ATR and MDC1. Interacts with XPA (via N-terminus) upon UV irradiation. Interacts with CEP83, CCDC92, TTBK2, DVL3, NPHP3 and weakly with NPHP4. Interacts with DZIP1.</text>
</comment>
<keyword evidence="7" id="KW-0498">Mitosis</keyword>
<evidence type="ECO:0000256" key="2">
    <source>
        <dbReference type="ARBA" id="ARBA00004123"/>
    </source>
</evidence>
<feature type="region of interest" description="Disordered" evidence="18">
    <location>
        <begin position="1398"/>
        <end position="1448"/>
    </location>
</feature>
<name>A0A7M7NA34_STRPU</name>
<dbReference type="InParanoid" id="A0A7M7NA34"/>
<feature type="compositionally biased region" description="Basic and acidic residues" evidence="18">
    <location>
        <begin position="357"/>
        <end position="384"/>
    </location>
</feature>
<dbReference type="RefSeq" id="XP_030833523.1">
    <property type="nucleotide sequence ID" value="XM_030977663.1"/>
</dbReference>
<comment type="subcellular location">
    <subcellularLocation>
        <location evidence="1">Cytoplasm</location>
        <location evidence="1">Cytoskeleton</location>
        <location evidence="1">Microtubule organizing center</location>
        <location evidence="1">Centrosome</location>
        <location evidence="1">Centriole</location>
    </subcellularLocation>
    <subcellularLocation>
        <location evidence="2">Nucleus</location>
    </subcellularLocation>
</comment>
<evidence type="ECO:0000256" key="17">
    <source>
        <dbReference type="SAM" id="Coils"/>
    </source>
</evidence>
<reference evidence="20" key="2">
    <citation type="submission" date="2021-01" db="UniProtKB">
        <authorList>
            <consortium name="EnsemblMetazoa"/>
        </authorList>
    </citation>
    <scope>IDENTIFICATION</scope>
</reference>
<feature type="compositionally biased region" description="Basic and acidic residues" evidence="18">
    <location>
        <begin position="817"/>
        <end position="828"/>
    </location>
</feature>
<feature type="compositionally biased region" description="Basic and acidic residues" evidence="18">
    <location>
        <begin position="898"/>
        <end position="918"/>
    </location>
</feature>
<feature type="region of interest" description="Disordered" evidence="18">
    <location>
        <begin position="1239"/>
        <end position="1302"/>
    </location>
</feature>
<evidence type="ECO:0000256" key="8">
    <source>
        <dbReference type="ARBA" id="ARBA00022794"/>
    </source>
</evidence>
<feature type="region of interest" description="Disordered" evidence="18">
    <location>
        <begin position="720"/>
        <end position="792"/>
    </location>
</feature>
<keyword evidence="6" id="KW-0227">DNA damage</keyword>
<evidence type="ECO:0000256" key="3">
    <source>
        <dbReference type="ARBA" id="ARBA00022490"/>
    </source>
</evidence>
<evidence type="ECO:0000256" key="10">
    <source>
        <dbReference type="ARBA" id="ARBA00023204"/>
    </source>
</evidence>
<feature type="compositionally biased region" description="Basic and acidic residues" evidence="18">
    <location>
        <begin position="609"/>
        <end position="626"/>
    </location>
</feature>
<dbReference type="InterPro" id="IPR001202">
    <property type="entry name" value="WW_dom"/>
</dbReference>
<evidence type="ECO:0000256" key="4">
    <source>
        <dbReference type="ARBA" id="ARBA00022553"/>
    </source>
</evidence>
<keyword evidence="4" id="KW-0597">Phosphoprotein</keyword>
<dbReference type="EnsemblMetazoa" id="XM_030977663">
    <property type="protein sequence ID" value="XP_030833523"/>
    <property type="gene ID" value="LOC579592"/>
</dbReference>
<dbReference type="GO" id="GO:0006281">
    <property type="term" value="P:DNA repair"/>
    <property type="evidence" value="ECO:0007669"/>
    <property type="project" value="UniProtKB-KW"/>
</dbReference>
<feature type="region of interest" description="Disordered" evidence="18">
    <location>
        <begin position="357"/>
        <end position="400"/>
    </location>
</feature>
<dbReference type="FunFam" id="3.30.1470.10:FF:000001">
    <property type="entry name" value="Centrosomal protein of 164 kDa"/>
    <property type="match status" value="1"/>
</dbReference>
<feature type="region of interest" description="Disordered" evidence="18">
    <location>
        <begin position="95"/>
        <end position="185"/>
    </location>
</feature>
<dbReference type="PROSITE" id="PS01159">
    <property type="entry name" value="WW_DOMAIN_1"/>
    <property type="match status" value="1"/>
</dbReference>
<dbReference type="SUPFAM" id="SSF51045">
    <property type="entry name" value="WW domain"/>
    <property type="match status" value="1"/>
</dbReference>
<reference evidence="21" key="1">
    <citation type="submission" date="2015-02" db="EMBL/GenBank/DDBJ databases">
        <title>Genome sequencing for Strongylocentrotus purpuratus.</title>
        <authorList>
            <person name="Murali S."/>
            <person name="Liu Y."/>
            <person name="Vee V."/>
            <person name="English A."/>
            <person name="Wang M."/>
            <person name="Skinner E."/>
            <person name="Han Y."/>
            <person name="Muzny D.M."/>
            <person name="Worley K.C."/>
            <person name="Gibbs R.A."/>
        </authorList>
    </citation>
    <scope>NUCLEOTIDE SEQUENCE</scope>
</reference>
<feature type="compositionally biased region" description="Polar residues" evidence="18">
    <location>
        <begin position="1354"/>
        <end position="1374"/>
    </location>
</feature>
<feature type="region of interest" description="Disordered" evidence="18">
    <location>
        <begin position="544"/>
        <end position="639"/>
    </location>
</feature>
<protein>
    <recommendedName>
        <fullName evidence="16">Centrosomal protein of 164 kDa</fullName>
    </recommendedName>
</protein>
<feature type="compositionally biased region" description="Polar residues" evidence="18">
    <location>
        <begin position="1240"/>
        <end position="1252"/>
    </location>
</feature>
<sequence length="1448" mass="164761">MMGDQLILEEDYDENYNPTEGEIVEYATTVIGIDPDTEPHLMWIAREGISAPLPADWKPCQDTSGGDIYYFNFTSGESTWDHPCDEFYRKMVQEERDKPKATGGASTGKKEGKKKKEKKEKKDGGKKNQGLSSSLGPLKDSALGSPLGSLKGTGHLSTLGIGTLQDPGSTLGSTAGMKDTGFLKKSLDSKPLSIAGNREENIQMLPDFSEDEPTPRLNLSLDLQDIGQLGYEESEASEPALKHLQPSDDDSDEDDVNVDFGIDANLSKRLGLMDADSLMPSTSPDPPKSMYLKSSKKGAEKGPSSRPPLSLDSSLDSPRVPDLGYSGLKMGAVPFGSSAPSSSALLPKLDTVKLHREAKEEEEKLKAGMEENLESKREEMKEEMERELEEEETKLRKEQEKSLKLMRERLEKELEDAKLELLEDKEDNLRQLKEDAHKEEEREEEALNKEKQKSISDLRKSVKEDTEEEEAMLMEGKSDAIRKLKEKIKKEQQVAEDKIREDKDKALKTLRDEVRDLREKEEEKLEEEKRKAMDKIKKEVASYQEEKMADLKKDHEKDLDKLKEKLQSEQQASLDDLKKTFDEEIEKKKTEASQRHKREMDDILSALRENQDEEKRREEEKLRLSRDNQAAIRDMETGMDSVLQERRQAMKEEHQKEMEKMKKEHEKKIRDMTRELQDAEQDEKKALQKQHEAEKEKLVKIHKSGFKVLKEEFEQKKEVFHTSHEDEERALKEVSESLSERKKVLEKQSKELEREEEKIARRRSKLEEEKEKLQHDQEEVLEMKGRSGDVSYMEDMQKERADLVAAIKKERRMLQELEMEKKETEGKVKSLHAQSRHLNSGLDREMTNGYHDNPSTPHHARSRRKVDVPDTPDVDVLDLNELDPLTPSPTKHVRQMVHPRDLPKSPAAERDAPFSRELNDEDDYDKVLGGRRHTTHRSRGKRATYDDEDDQKYNPPLPSRHRGRQAWQYLDSDASEEFDETTARHQMVKSDLRLRLTEENGAIRRAKDFLKRQKRQLNQQKSALEDAKTEWRRDLRHGYEENGDPGKGSTMIYEDVRLGLEREALEIDKALVNYTTGSRLVREKEHKLKKLEESLNDKDMYRGRDLGQHSEANQDTMFLLSDSSGSSARTNTSISGDESYKPDTGGHKSKKKVKGMKQDESSKIFLSLNNLNTQLQNVMTVLNQREQLSDAPAGPTQSSYPLSPPRGIPLQNGTHVPYSHPPHEYANPHTLYAPAPQSALPRTSYSVPSTGSRPAHYGQPSPYHGPAQGYEYSSAGRRGLGGGGAERPYTAGGGVFDPVNPRYGAESAEQAMGRKWRNYFGDERRTGAPGFPVTGNEKPSFGGYVSARDQLKSFRTQGPITSRPVPTSTNQSSETHNRMVELNEWLKKHRMSGALNLADLDPTLSGSESRRSANHTNSGTSTLPGQKPAAQTRLELDSNNQIRVREVR</sequence>
<dbReference type="CDD" id="cd00201">
    <property type="entry name" value="WW"/>
    <property type="match status" value="1"/>
</dbReference>
<feature type="coiled-coil region" evidence="17">
    <location>
        <begin position="1000"/>
        <end position="1034"/>
    </location>
</feature>
<evidence type="ECO:0000256" key="15">
    <source>
        <dbReference type="ARBA" id="ARBA00061715"/>
    </source>
</evidence>
<keyword evidence="13" id="KW-0131">Cell cycle</keyword>
<evidence type="ECO:0000256" key="14">
    <source>
        <dbReference type="ARBA" id="ARBA00056906"/>
    </source>
</evidence>
<feature type="compositionally biased region" description="Basic residues" evidence="18">
    <location>
        <begin position="929"/>
        <end position="942"/>
    </location>
</feature>
<dbReference type="GeneID" id="579592"/>
<dbReference type="KEGG" id="spu:579592"/>
<evidence type="ECO:0000256" key="12">
    <source>
        <dbReference type="ARBA" id="ARBA00023242"/>
    </source>
</evidence>
<feature type="compositionally biased region" description="Polar residues" evidence="18">
    <location>
        <begin position="1119"/>
        <end position="1136"/>
    </location>
</feature>
<dbReference type="PANTHER" id="PTHR21715:SF0">
    <property type="entry name" value="RH04127P"/>
    <property type="match status" value="1"/>
</dbReference>
<keyword evidence="5" id="KW-0132">Cell division</keyword>
<feature type="compositionally biased region" description="Acidic residues" evidence="18">
    <location>
        <begin position="247"/>
        <end position="257"/>
    </location>
</feature>
<evidence type="ECO:0000256" key="6">
    <source>
        <dbReference type="ARBA" id="ARBA00022763"/>
    </source>
</evidence>
<feature type="region of interest" description="Disordered" evidence="18">
    <location>
        <begin position="1119"/>
        <end position="1157"/>
    </location>
</feature>
<keyword evidence="11" id="KW-0206">Cytoskeleton</keyword>
<feature type="domain" description="WW" evidence="19">
    <location>
        <begin position="51"/>
        <end position="85"/>
    </location>
</feature>
<evidence type="ECO:0000256" key="5">
    <source>
        <dbReference type="ARBA" id="ARBA00022618"/>
    </source>
</evidence>
<dbReference type="EnsemblMetazoa" id="XM_030977664">
    <property type="protein sequence ID" value="XP_030833524"/>
    <property type="gene ID" value="LOC579592"/>
</dbReference>
<feature type="compositionally biased region" description="Basic and acidic residues" evidence="18">
    <location>
        <begin position="544"/>
        <end position="567"/>
    </location>
</feature>
<feature type="compositionally biased region" description="Low complexity" evidence="18">
    <location>
        <begin position="307"/>
        <end position="323"/>
    </location>
</feature>
<dbReference type="PANTHER" id="PTHR21715">
    <property type="entry name" value="RH04127P"/>
    <property type="match status" value="1"/>
</dbReference>
<dbReference type="SMART" id="SM00456">
    <property type="entry name" value="WW"/>
    <property type="match status" value="1"/>
</dbReference>
<dbReference type="InterPro" id="IPR036020">
    <property type="entry name" value="WW_dom_sf"/>
</dbReference>
<organism evidence="20 21">
    <name type="scientific">Strongylocentrotus purpuratus</name>
    <name type="common">Purple sea urchin</name>
    <dbReference type="NCBI Taxonomy" id="7668"/>
    <lineage>
        <taxon>Eukaryota</taxon>
        <taxon>Metazoa</taxon>
        <taxon>Echinodermata</taxon>
        <taxon>Eleutherozoa</taxon>
        <taxon>Echinozoa</taxon>
        <taxon>Echinoidea</taxon>
        <taxon>Euechinoidea</taxon>
        <taxon>Echinacea</taxon>
        <taxon>Camarodonta</taxon>
        <taxon>Echinidea</taxon>
        <taxon>Strongylocentrotidae</taxon>
        <taxon>Strongylocentrotus</taxon>
    </lineage>
</organism>
<evidence type="ECO:0000256" key="13">
    <source>
        <dbReference type="ARBA" id="ARBA00023306"/>
    </source>
</evidence>
<evidence type="ECO:0000256" key="11">
    <source>
        <dbReference type="ARBA" id="ARBA00023212"/>
    </source>
</evidence>
<feature type="region of interest" description="Disordered" evidence="18">
    <location>
        <begin position="1354"/>
        <end position="1376"/>
    </location>
</feature>
<dbReference type="InterPro" id="IPR053233">
    <property type="entry name" value="ABRA-related"/>
</dbReference>
<dbReference type="GO" id="GO:0030030">
    <property type="term" value="P:cell projection organization"/>
    <property type="evidence" value="ECO:0007669"/>
    <property type="project" value="UniProtKB-KW"/>
</dbReference>
<dbReference type="GO" id="GO:0005814">
    <property type="term" value="C:centriole"/>
    <property type="evidence" value="ECO:0007669"/>
    <property type="project" value="UniProtKB-SubCell"/>
</dbReference>
<evidence type="ECO:0000256" key="7">
    <source>
        <dbReference type="ARBA" id="ARBA00022776"/>
    </source>
</evidence>
<dbReference type="Gene3D" id="3.30.1470.10">
    <property type="entry name" value="Photosystem I PsaD, reaction center subunit II"/>
    <property type="match status" value="1"/>
</dbReference>
<keyword evidence="10" id="KW-0234">DNA repair</keyword>
<evidence type="ECO:0000256" key="16">
    <source>
        <dbReference type="ARBA" id="ARBA00067900"/>
    </source>
</evidence>
<dbReference type="OMA" id="EEHWQAM"/>
<dbReference type="RefSeq" id="XP_030833524.1">
    <property type="nucleotide sequence ID" value="XM_030977664.1"/>
</dbReference>
<keyword evidence="21" id="KW-1185">Reference proteome</keyword>
<evidence type="ECO:0000256" key="9">
    <source>
        <dbReference type="ARBA" id="ARBA00023054"/>
    </source>
</evidence>
<feature type="compositionally biased region" description="Basic and acidic residues" evidence="18">
    <location>
        <begin position="575"/>
        <end position="601"/>
    </location>
</feature>
<feature type="compositionally biased region" description="Acidic residues" evidence="18">
    <location>
        <begin position="870"/>
        <end position="881"/>
    </location>
</feature>
<dbReference type="Pfam" id="PF00397">
    <property type="entry name" value="WW"/>
    <property type="match status" value="1"/>
</dbReference>
<proteinExistence type="predicted"/>
<dbReference type="GO" id="GO:0097539">
    <property type="term" value="C:ciliary transition fiber"/>
    <property type="evidence" value="ECO:0007669"/>
    <property type="project" value="UniProtKB-ARBA"/>
</dbReference>
<evidence type="ECO:0000256" key="1">
    <source>
        <dbReference type="ARBA" id="ARBA00004114"/>
    </source>
</evidence>
<keyword evidence="9 17" id="KW-0175">Coiled coil</keyword>
<feature type="region of interest" description="Disordered" evidence="18">
    <location>
        <begin position="229"/>
        <end position="345"/>
    </location>
</feature>
<comment type="function">
    <text evidence="14">Plays a role in microtubule organization and/or maintenance for the formation of primary cilia (PC), a microtubule-based structure that protrudes from the surface of epithelial cells. Plays a critical role in G2/M checkpoint and nuclear divisions. A key player in the DNA damage-activated ATR/ATM signaling cascade since it is required for the proper phosphorylation of H2AX, RPA, CHEK2 and CHEK1. Plays a critical role in chromosome segregation, acting as a mediator required for the maintenance of genomic stability through modulation of MDC1, RPA and CHEK1.</text>
</comment>
<feature type="compositionally biased region" description="Basic and acidic residues" evidence="18">
    <location>
        <begin position="720"/>
        <end position="787"/>
    </location>
</feature>
<keyword evidence="12" id="KW-0539">Nucleus</keyword>
<feature type="compositionally biased region" description="Polar residues" evidence="18">
    <location>
        <begin position="1414"/>
        <end position="1424"/>
    </location>
</feature>
<feature type="compositionally biased region" description="Basic and acidic residues" evidence="18">
    <location>
        <begin position="422"/>
        <end position="464"/>
    </location>
</feature>
<keyword evidence="3" id="KW-0963">Cytoplasm</keyword>
<accession>A0A7M7NA34</accession>
<evidence type="ECO:0000259" key="19">
    <source>
        <dbReference type="PROSITE" id="PS50020"/>
    </source>
</evidence>
<feature type="region of interest" description="Disordered" evidence="18">
    <location>
        <begin position="422"/>
        <end position="477"/>
    </location>
</feature>
<evidence type="ECO:0000256" key="18">
    <source>
        <dbReference type="SAM" id="MobiDB-lite"/>
    </source>
</evidence>
<dbReference type="GO" id="GO:0051301">
    <property type="term" value="P:cell division"/>
    <property type="evidence" value="ECO:0007669"/>
    <property type="project" value="UniProtKB-KW"/>
</dbReference>
<dbReference type="PROSITE" id="PS50020">
    <property type="entry name" value="WW_DOMAIN_2"/>
    <property type="match status" value="1"/>
</dbReference>
<feature type="region of interest" description="Disordered" evidence="18">
    <location>
        <begin position="675"/>
        <end position="696"/>
    </location>
</feature>
<evidence type="ECO:0000313" key="21">
    <source>
        <dbReference type="Proteomes" id="UP000007110"/>
    </source>
</evidence>